<organism evidence="1">
    <name type="scientific">Candidatus Methanophagaceae archaeon ANME-1 ERB6</name>
    <dbReference type="NCBI Taxonomy" id="2759912"/>
    <lineage>
        <taxon>Archaea</taxon>
        <taxon>Methanobacteriati</taxon>
        <taxon>Methanobacteriota</taxon>
        <taxon>Stenosarchaea group</taxon>
        <taxon>Methanomicrobia</taxon>
        <taxon>Candidatus Methanophagales</taxon>
        <taxon>Candidatus Methanophagaceae</taxon>
    </lineage>
</organism>
<protein>
    <submittedName>
        <fullName evidence="1">Uncharacterized protein</fullName>
    </submittedName>
</protein>
<dbReference type="AlphaFoldDB" id="A0A7G9Z0Q3"/>
<name>A0A7G9Z0Q3_9EURY</name>
<accession>A0A7G9Z0Q3</accession>
<reference evidence="1" key="1">
    <citation type="submission" date="2020-06" db="EMBL/GenBank/DDBJ databases">
        <title>Unique genomic features of the anaerobic methanotrophic archaea.</title>
        <authorList>
            <person name="Chadwick G.L."/>
            <person name="Skennerton C.T."/>
            <person name="Laso-Perez R."/>
            <person name="Leu A.O."/>
            <person name="Speth D.R."/>
            <person name="Yu H."/>
            <person name="Morgan-Lang C."/>
            <person name="Hatzenpichler R."/>
            <person name="Goudeau D."/>
            <person name="Malmstrom R."/>
            <person name="Brazelton W.J."/>
            <person name="Woyke T."/>
            <person name="Hallam S.J."/>
            <person name="Tyson G.W."/>
            <person name="Wegener G."/>
            <person name="Boetius A."/>
            <person name="Orphan V."/>
        </authorList>
    </citation>
    <scope>NUCLEOTIDE SEQUENCE</scope>
</reference>
<dbReference type="EMBL" id="MT631553">
    <property type="protein sequence ID" value="QNO53837.1"/>
    <property type="molecule type" value="Genomic_DNA"/>
</dbReference>
<sequence length="36" mass="4424">MNIEEKMAKNGISKHEVEEIHKEMHYQLSITLNRWR</sequence>
<gene>
    <name evidence="1" type="ORF">ALDDBJOO_00013</name>
</gene>
<proteinExistence type="predicted"/>
<evidence type="ECO:0000313" key="1">
    <source>
        <dbReference type="EMBL" id="QNO53837.1"/>
    </source>
</evidence>